<evidence type="ECO:0000313" key="2">
    <source>
        <dbReference type="Proteomes" id="UP000276215"/>
    </source>
</evidence>
<organism evidence="1 2">
    <name type="scientific">Choiromyces venosus 120613-1</name>
    <dbReference type="NCBI Taxonomy" id="1336337"/>
    <lineage>
        <taxon>Eukaryota</taxon>
        <taxon>Fungi</taxon>
        <taxon>Dikarya</taxon>
        <taxon>Ascomycota</taxon>
        <taxon>Pezizomycotina</taxon>
        <taxon>Pezizomycetes</taxon>
        <taxon>Pezizales</taxon>
        <taxon>Tuberaceae</taxon>
        <taxon>Choiromyces</taxon>
    </lineage>
</organism>
<protein>
    <submittedName>
        <fullName evidence="1">Uncharacterized protein</fullName>
    </submittedName>
</protein>
<reference evidence="1 2" key="1">
    <citation type="journal article" date="2018" name="Nat. Ecol. Evol.">
        <title>Pezizomycetes genomes reveal the molecular basis of ectomycorrhizal truffle lifestyle.</title>
        <authorList>
            <person name="Murat C."/>
            <person name="Payen T."/>
            <person name="Noel B."/>
            <person name="Kuo A."/>
            <person name="Morin E."/>
            <person name="Chen J."/>
            <person name="Kohler A."/>
            <person name="Krizsan K."/>
            <person name="Balestrini R."/>
            <person name="Da Silva C."/>
            <person name="Montanini B."/>
            <person name="Hainaut M."/>
            <person name="Levati E."/>
            <person name="Barry K.W."/>
            <person name="Belfiori B."/>
            <person name="Cichocki N."/>
            <person name="Clum A."/>
            <person name="Dockter R.B."/>
            <person name="Fauchery L."/>
            <person name="Guy J."/>
            <person name="Iotti M."/>
            <person name="Le Tacon F."/>
            <person name="Lindquist E.A."/>
            <person name="Lipzen A."/>
            <person name="Malagnac F."/>
            <person name="Mello A."/>
            <person name="Molinier V."/>
            <person name="Miyauchi S."/>
            <person name="Poulain J."/>
            <person name="Riccioni C."/>
            <person name="Rubini A."/>
            <person name="Sitrit Y."/>
            <person name="Splivallo R."/>
            <person name="Traeger S."/>
            <person name="Wang M."/>
            <person name="Zifcakova L."/>
            <person name="Wipf D."/>
            <person name="Zambonelli A."/>
            <person name="Paolocci F."/>
            <person name="Nowrousian M."/>
            <person name="Ottonello S."/>
            <person name="Baldrian P."/>
            <person name="Spatafora J.W."/>
            <person name="Henrissat B."/>
            <person name="Nagy L.G."/>
            <person name="Aury J.M."/>
            <person name="Wincker P."/>
            <person name="Grigoriev I.V."/>
            <person name="Bonfante P."/>
            <person name="Martin F.M."/>
        </authorList>
    </citation>
    <scope>NUCLEOTIDE SEQUENCE [LARGE SCALE GENOMIC DNA]</scope>
    <source>
        <strain evidence="1 2">120613-1</strain>
    </source>
</reference>
<sequence>MVFTGKVLLTLKTDILMSSHSLMPVRYVPESPRCKLSNSASHILLVVVSTELQVTIKIVFTSKFLLTLKTDISMPKHSLIPIRGVSESPGCQLSNGTCHILLASVPAKLQAAMELVFTSKFLLSLKIDILMPRHLLVPVRYVPESP</sequence>
<gene>
    <name evidence="1" type="ORF">L873DRAFT_1922957</name>
</gene>
<dbReference type="Proteomes" id="UP000276215">
    <property type="component" value="Unassembled WGS sequence"/>
</dbReference>
<keyword evidence="2" id="KW-1185">Reference proteome</keyword>
<evidence type="ECO:0000313" key="1">
    <source>
        <dbReference type="EMBL" id="RPA96863.1"/>
    </source>
</evidence>
<name>A0A3N4JF40_9PEZI</name>
<dbReference type="EMBL" id="ML120410">
    <property type="protein sequence ID" value="RPA96863.1"/>
    <property type="molecule type" value="Genomic_DNA"/>
</dbReference>
<dbReference type="AlphaFoldDB" id="A0A3N4JF40"/>
<proteinExistence type="predicted"/>
<accession>A0A3N4JF40</accession>